<dbReference type="InterPro" id="IPR051703">
    <property type="entry name" value="NF-kappa-B_Signaling_Reg"/>
</dbReference>
<keyword evidence="4" id="KW-1185">Reference proteome</keyword>
<protein>
    <submittedName>
        <fullName evidence="3">YqaJ viral recombinase family protein</fullName>
    </submittedName>
</protein>
<dbReference type="InterPro" id="IPR019080">
    <property type="entry name" value="YqaJ_viral_recombinase"/>
</dbReference>
<dbReference type="SUPFAM" id="SSF52980">
    <property type="entry name" value="Restriction endonuclease-like"/>
    <property type="match status" value="1"/>
</dbReference>
<comment type="caution">
    <text evidence="3">The sequence shown here is derived from an EMBL/GenBank/DDBJ whole genome shotgun (WGS) entry which is preliminary data.</text>
</comment>
<dbReference type="PANTHER" id="PTHR46609">
    <property type="entry name" value="EXONUCLEASE, PHAGE-TYPE/RECB, C-TERMINAL DOMAIN-CONTAINING PROTEIN"/>
    <property type="match status" value="1"/>
</dbReference>
<evidence type="ECO:0000256" key="1">
    <source>
        <dbReference type="SAM" id="Coils"/>
    </source>
</evidence>
<dbReference type="NCBIfam" id="TIGR03033">
    <property type="entry name" value="phage_rel_nuc"/>
    <property type="match status" value="1"/>
</dbReference>
<evidence type="ECO:0000313" key="4">
    <source>
        <dbReference type="Proteomes" id="UP001232750"/>
    </source>
</evidence>
<keyword evidence="1" id="KW-0175">Coiled coil</keyword>
<dbReference type="Gene3D" id="3.90.320.10">
    <property type="match status" value="1"/>
</dbReference>
<feature type="domain" description="YqaJ viral recombinase" evidence="2">
    <location>
        <begin position="19"/>
        <end position="158"/>
    </location>
</feature>
<feature type="coiled-coil region" evidence="1">
    <location>
        <begin position="240"/>
        <end position="267"/>
    </location>
</feature>
<dbReference type="Proteomes" id="UP001232750">
    <property type="component" value="Unassembled WGS sequence"/>
</dbReference>
<gene>
    <name evidence="3" type="ORF">QNJ86_12645</name>
</gene>
<organism evidence="3 4">
    <name type="scientific">Gordonibacter faecis</name>
    <dbReference type="NCBI Taxonomy" id="3047475"/>
    <lineage>
        <taxon>Bacteria</taxon>
        <taxon>Bacillati</taxon>
        <taxon>Actinomycetota</taxon>
        <taxon>Coriobacteriia</taxon>
        <taxon>Eggerthellales</taxon>
        <taxon>Eggerthellaceae</taxon>
        <taxon>Gordonibacter</taxon>
    </lineage>
</organism>
<proteinExistence type="predicted"/>
<dbReference type="EMBL" id="JASJEU010000024">
    <property type="protein sequence ID" value="MDJ1651653.1"/>
    <property type="molecule type" value="Genomic_DNA"/>
</dbReference>
<name>A0ABT7DQ43_9ACTN</name>
<dbReference type="PANTHER" id="PTHR46609:SF6">
    <property type="entry name" value="EXONUCLEASE, PHAGE-TYPE_RECB, C-TERMINAL DOMAIN-CONTAINING PROTEIN-RELATED"/>
    <property type="match status" value="1"/>
</dbReference>
<accession>A0ABT7DQ43</accession>
<reference evidence="3 4" key="1">
    <citation type="submission" date="2023-05" db="EMBL/GenBank/DDBJ databases">
        <title>Gordonibacter KGMB12511T sp. nov., isolated from faeces of healthy Korean.</title>
        <authorList>
            <person name="Kim H.S."/>
            <person name="Kim J.-S."/>
            <person name="Suh M.K."/>
            <person name="Eom M.K."/>
            <person name="Do H.E."/>
            <person name="Lee J.-S."/>
        </authorList>
    </citation>
    <scope>NUCLEOTIDE SEQUENCE [LARGE SCALE GENOMIC DNA]</scope>
    <source>
        <strain evidence="3 4">KGMB12511</strain>
    </source>
</reference>
<dbReference type="RefSeq" id="WP_283833001.1">
    <property type="nucleotide sequence ID" value="NZ_JASJEU010000024.1"/>
</dbReference>
<evidence type="ECO:0000259" key="2">
    <source>
        <dbReference type="Pfam" id="PF09588"/>
    </source>
</evidence>
<dbReference type="InterPro" id="IPR017482">
    <property type="entry name" value="Lambda-type_endonuclease"/>
</dbReference>
<sequence>MKPFTEVRFSGTDDEVRQQWLARRKHGIGGSDSAAILGMSPYSTPLTVWLEKTGRIEPPDLSEKESVHWGNMLEDVVAREFASRHTDMKVRRKNAILVSKEHPFMFASVDRLVTDADGRTGVLEIKTAGAMREHDWDDGIPEYYLPQPTHYLAVTGYEFFCVAVLIGGQKYREFRVERDDEDISALIEAEKRFWRMVEDDVMPATTCSEADTDALTHINCDPSDEYLDMLDDDAPQIRQISEVSEQIKRLEKEKRQLGNELKQMIGSAKGIQTPTMKITWVRSNKTSFDTKRFKQEKPDEYTKYVKCNPSDGGLRMSERS</sequence>
<dbReference type="Pfam" id="PF09588">
    <property type="entry name" value="YqaJ"/>
    <property type="match status" value="1"/>
</dbReference>
<dbReference type="InterPro" id="IPR011604">
    <property type="entry name" value="PDDEXK-like_dom_sf"/>
</dbReference>
<evidence type="ECO:0000313" key="3">
    <source>
        <dbReference type="EMBL" id="MDJ1651653.1"/>
    </source>
</evidence>
<dbReference type="InterPro" id="IPR011335">
    <property type="entry name" value="Restrct_endonuc-II-like"/>
</dbReference>